<dbReference type="Gene3D" id="3.30.70.1730">
    <property type="match status" value="1"/>
</dbReference>
<comment type="similarity">
    <text evidence="1 5">Belongs to the universal ribosomal protein uL10 family.</text>
</comment>
<dbReference type="GO" id="GO:0005840">
    <property type="term" value="C:ribosome"/>
    <property type="evidence" value="ECO:0007669"/>
    <property type="project" value="UniProtKB-KW"/>
</dbReference>
<organism evidence="6 7">
    <name type="scientific">Candidatus Dojkabacteria bacterium</name>
    <dbReference type="NCBI Taxonomy" id="2099670"/>
    <lineage>
        <taxon>Bacteria</taxon>
        <taxon>Candidatus Dojkabacteria</taxon>
    </lineage>
</organism>
<dbReference type="Gene3D" id="6.10.250.290">
    <property type="match status" value="1"/>
</dbReference>
<dbReference type="SUPFAM" id="SSF160369">
    <property type="entry name" value="Ribosomal protein L10-like"/>
    <property type="match status" value="1"/>
</dbReference>
<dbReference type="InterPro" id="IPR047865">
    <property type="entry name" value="Ribosomal_uL10_bac_type"/>
</dbReference>
<comment type="subunit">
    <text evidence="5">Part of the ribosomal stalk of the 50S ribosomal subunit. The N-terminus interacts with L11 and the large rRNA to form the base of the stalk. The C-terminus forms an elongated spine to which L12 dimers bind in a sequential fashion forming a multimeric L10(L12)X complex.</text>
</comment>
<keyword evidence="2 5" id="KW-0689">Ribosomal protein</keyword>
<comment type="function">
    <text evidence="5">Forms part of the ribosomal stalk, playing a central role in the interaction of the ribosome with GTP-bound translation factors.</text>
</comment>
<dbReference type="HAMAP" id="MF_00362">
    <property type="entry name" value="Ribosomal_uL10"/>
    <property type="match status" value="1"/>
</dbReference>
<keyword evidence="3 5" id="KW-0687">Ribonucleoprotein</keyword>
<dbReference type="PANTHER" id="PTHR11560">
    <property type="entry name" value="39S RIBOSOMAL PROTEIN L10, MITOCHONDRIAL"/>
    <property type="match status" value="1"/>
</dbReference>
<dbReference type="Proteomes" id="UP000775877">
    <property type="component" value="Unassembled WGS sequence"/>
</dbReference>
<dbReference type="Pfam" id="PF00466">
    <property type="entry name" value="Ribosomal_L10"/>
    <property type="match status" value="1"/>
</dbReference>
<dbReference type="InterPro" id="IPR001790">
    <property type="entry name" value="Ribosomal_uL10"/>
</dbReference>
<proteinExistence type="inferred from homology"/>
<dbReference type="AlphaFoldDB" id="A0A955IA41"/>
<comment type="caution">
    <text evidence="6">The sequence shown here is derived from an EMBL/GenBank/DDBJ whole genome shotgun (WGS) entry which is preliminary data.</text>
</comment>
<keyword evidence="5" id="KW-0699">rRNA-binding</keyword>
<evidence type="ECO:0000256" key="5">
    <source>
        <dbReference type="HAMAP-Rule" id="MF_00362"/>
    </source>
</evidence>
<reference evidence="6" key="1">
    <citation type="submission" date="2020-04" db="EMBL/GenBank/DDBJ databases">
        <authorList>
            <person name="Zhang T."/>
        </authorList>
    </citation>
    <scope>NUCLEOTIDE SEQUENCE</scope>
    <source>
        <strain evidence="6">HKST-UBA13</strain>
    </source>
</reference>
<keyword evidence="5" id="KW-0694">RNA-binding</keyword>
<evidence type="ECO:0000256" key="1">
    <source>
        <dbReference type="ARBA" id="ARBA00008889"/>
    </source>
</evidence>
<name>A0A955IA41_9BACT</name>
<accession>A0A955IA41</accession>
<dbReference type="GO" id="GO:0070180">
    <property type="term" value="F:large ribosomal subunit rRNA binding"/>
    <property type="evidence" value="ECO:0007669"/>
    <property type="project" value="UniProtKB-UniRule"/>
</dbReference>
<evidence type="ECO:0000256" key="4">
    <source>
        <dbReference type="ARBA" id="ARBA00035202"/>
    </source>
</evidence>
<evidence type="ECO:0000256" key="2">
    <source>
        <dbReference type="ARBA" id="ARBA00022980"/>
    </source>
</evidence>
<dbReference type="GO" id="GO:0006412">
    <property type="term" value="P:translation"/>
    <property type="evidence" value="ECO:0007669"/>
    <property type="project" value="UniProtKB-UniRule"/>
</dbReference>
<dbReference type="GO" id="GO:1990904">
    <property type="term" value="C:ribonucleoprotein complex"/>
    <property type="evidence" value="ECO:0007669"/>
    <property type="project" value="UniProtKB-KW"/>
</dbReference>
<evidence type="ECO:0000313" key="6">
    <source>
        <dbReference type="EMBL" id="MCA9380834.1"/>
    </source>
</evidence>
<evidence type="ECO:0000256" key="3">
    <source>
        <dbReference type="ARBA" id="ARBA00023274"/>
    </source>
</evidence>
<sequence>MAKTKSQKKDLVKRYRDLIDASKGIIIVKANKITPNEVNAFRNDVFDSGAKFHVVKNNLFKIALKDSEYEVIDSLNFGEHAVLFTKEDIVSPSKGLKKLVDDTKLEDKEKTQRVTIVGGYLDGAQLSVEQAISLADMPSKEESIAMILGIIDQALGGVVNVLNDAPRSFVTILDQAFKEE</sequence>
<gene>
    <name evidence="5" type="primary">rplJ</name>
    <name evidence="6" type="ORF">KC678_01075</name>
</gene>
<dbReference type="InterPro" id="IPR022973">
    <property type="entry name" value="Ribosomal_uL10_bac"/>
</dbReference>
<dbReference type="NCBIfam" id="NF000955">
    <property type="entry name" value="PRK00099.1-1"/>
    <property type="match status" value="1"/>
</dbReference>
<dbReference type="EMBL" id="JAGQLJ010000019">
    <property type="protein sequence ID" value="MCA9380834.1"/>
    <property type="molecule type" value="Genomic_DNA"/>
</dbReference>
<dbReference type="CDD" id="cd05797">
    <property type="entry name" value="Ribosomal_L10"/>
    <property type="match status" value="1"/>
</dbReference>
<dbReference type="InterPro" id="IPR043141">
    <property type="entry name" value="Ribosomal_uL10-like_sf"/>
</dbReference>
<reference evidence="6" key="2">
    <citation type="journal article" date="2021" name="Microbiome">
        <title>Successional dynamics and alternative stable states in a saline activated sludge microbial community over 9 years.</title>
        <authorList>
            <person name="Wang Y."/>
            <person name="Ye J."/>
            <person name="Ju F."/>
            <person name="Liu L."/>
            <person name="Boyd J.A."/>
            <person name="Deng Y."/>
            <person name="Parks D.H."/>
            <person name="Jiang X."/>
            <person name="Yin X."/>
            <person name="Woodcroft B.J."/>
            <person name="Tyson G.W."/>
            <person name="Hugenholtz P."/>
            <person name="Polz M.F."/>
            <person name="Zhang T."/>
        </authorList>
    </citation>
    <scope>NUCLEOTIDE SEQUENCE</scope>
    <source>
        <strain evidence="6">HKST-UBA13</strain>
    </source>
</reference>
<protein>
    <recommendedName>
        <fullName evidence="4 5">Large ribosomal subunit protein uL10</fullName>
    </recommendedName>
</protein>
<evidence type="ECO:0000313" key="7">
    <source>
        <dbReference type="Proteomes" id="UP000775877"/>
    </source>
</evidence>